<accession>A0ABZ2ZS80</accession>
<evidence type="ECO:0000256" key="1">
    <source>
        <dbReference type="SAM" id="MobiDB-lite"/>
    </source>
</evidence>
<dbReference type="Pfam" id="PF13822">
    <property type="entry name" value="ACC_epsilon"/>
    <property type="match status" value="1"/>
</dbReference>
<name>A0ABZ2ZS80_9MICC</name>
<dbReference type="RefSeq" id="WP_342022238.1">
    <property type="nucleotide sequence ID" value="NZ_CP151657.1"/>
</dbReference>
<reference evidence="2 3" key="1">
    <citation type="submission" date="2024-04" db="EMBL/GenBank/DDBJ databases">
        <title>Arthrobacter sp. from Plains bison fecal sample.</title>
        <authorList>
            <person name="Ruzzini A."/>
        </authorList>
    </citation>
    <scope>NUCLEOTIDE SEQUENCE [LARGE SCALE GENOMIC DNA]</scope>
    <source>
        <strain evidence="2 3">EINP1</strain>
    </source>
</reference>
<protein>
    <submittedName>
        <fullName evidence="2">Acyl-CoA carboxylase subunit epsilon</fullName>
    </submittedName>
</protein>
<sequence length="87" mass="9239">MTAWDLPDPWSRTPEPAAPKPPLFSVLGGNPSAEELAALTAVVMGLDAAAGASTGATPESARRAWNRRRMLSLAPKPGPGSWRRSFR</sequence>
<organism evidence="2 3">
    <name type="scientific">Arthrobacter citreus</name>
    <dbReference type="NCBI Taxonomy" id="1670"/>
    <lineage>
        <taxon>Bacteria</taxon>
        <taxon>Bacillati</taxon>
        <taxon>Actinomycetota</taxon>
        <taxon>Actinomycetes</taxon>
        <taxon>Micrococcales</taxon>
        <taxon>Micrococcaceae</taxon>
        <taxon>Arthrobacter</taxon>
    </lineage>
</organism>
<evidence type="ECO:0000313" key="3">
    <source>
        <dbReference type="Proteomes" id="UP001448858"/>
    </source>
</evidence>
<dbReference type="Proteomes" id="UP001448858">
    <property type="component" value="Chromosome"/>
</dbReference>
<dbReference type="EMBL" id="CP151657">
    <property type="protein sequence ID" value="WZP14586.1"/>
    <property type="molecule type" value="Genomic_DNA"/>
</dbReference>
<feature type="region of interest" description="Disordered" evidence="1">
    <location>
        <begin position="1"/>
        <end position="20"/>
    </location>
</feature>
<dbReference type="InterPro" id="IPR032716">
    <property type="entry name" value="ACC_epsilon"/>
</dbReference>
<proteinExistence type="predicted"/>
<gene>
    <name evidence="2" type="ORF">AAE021_10265</name>
</gene>
<evidence type="ECO:0000313" key="2">
    <source>
        <dbReference type="EMBL" id="WZP14586.1"/>
    </source>
</evidence>
<keyword evidence="3" id="KW-1185">Reference proteome</keyword>